<evidence type="ECO:0000256" key="1">
    <source>
        <dbReference type="SAM" id="Phobius"/>
    </source>
</evidence>
<protein>
    <recommendedName>
        <fullName evidence="2">DUF6533 domain-containing protein</fullName>
    </recommendedName>
</protein>
<comment type="caution">
    <text evidence="3">The sequence shown here is derived from an EMBL/GenBank/DDBJ whole genome shotgun (WGS) entry which is preliminary data.</text>
</comment>
<keyword evidence="1" id="KW-0812">Transmembrane</keyword>
<feature type="transmembrane region" description="Helical" evidence="1">
    <location>
        <begin position="221"/>
        <end position="243"/>
    </location>
</feature>
<keyword evidence="1" id="KW-1133">Transmembrane helix</keyword>
<evidence type="ECO:0000313" key="3">
    <source>
        <dbReference type="EMBL" id="KAJ7362337.1"/>
    </source>
</evidence>
<feature type="transmembrane region" description="Helical" evidence="1">
    <location>
        <begin position="66"/>
        <end position="87"/>
    </location>
</feature>
<evidence type="ECO:0000259" key="2">
    <source>
        <dbReference type="Pfam" id="PF20151"/>
    </source>
</evidence>
<dbReference type="EMBL" id="JARIHO010000004">
    <property type="protein sequence ID" value="KAJ7362337.1"/>
    <property type="molecule type" value="Genomic_DNA"/>
</dbReference>
<gene>
    <name evidence="3" type="ORF">DFH08DRAFT_840737</name>
</gene>
<evidence type="ECO:0000313" key="4">
    <source>
        <dbReference type="Proteomes" id="UP001218218"/>
    </source>
</evidence>
<feature type="transmembrane region" description="Helical" evidence="1">
    <location>
        <begin position="179"/>
        <end position="200"/>
    </location>
</feature>
<dbReference type="AlphaFoldDB" id="A0AAD7F1V2"/>
<keyword evidence="4" id="KW-1185">Reference proteome</keyword>
<feature type="domain" description="DUF6533" evidence="2">
    <location>
        <begin position="34"/>
        <end position="77"/>
    </location>
</feature>
<dbReference type="Proteomes" id="UP001218218">
    <property type="component" value="Unassembled WGS sequence"/>
</dbReference>
<feature type="transmembrane region" description="Helical" evidence="1">
    <location>
        <begin position="107"/>
        <end position="126"/>
    </location>
</feature>
<keyword evidence="1" id="KW-0472">Membrane</keyword>
<name>A0AAD7F1V2_9AGAR</name>
<dbReference type="InterPro" id="IPR045340">
    <property type="entry name" value="DUF6533"/>
</dbReference>
<feature type="transmembrane region" description="Helical" evidence="1">
    <location>
        <begin position="249"/>
        <end position="273"/>
    </location>
</feature>
<accession>A0AAD7F1V2</accession>
<proteinExistence type="predicted"/>
<feature type="transmembrane region" description="Helical" evidence="1">
    <location>
        <begin position="28"/>
        <end position="46"/>
    </location>
</feature>
<reference evidence="3" key="1">
    <citation type="submission" date="2023-03" db="EMBL/GenBank/DDBJ databases">
        <title>Massive genome expansion in bonnet fungi (Mycena s.s.) driven by repeated elements and novel gene families across ecological guilds.</title>
        <authorList>
            <consortium name="Lawrence Berkeley National Laboratory"/>
            <person name="Harder C.B."/>
            <person name="Miyauchi S."/>
            <person name="Viragh M."/>
            <person name="Kuo A."/>
            <person name="Thoen E."/>
            <person name="Andreopoulos B."/>
            <person name="Lu D."/>
            <person name="Skrede I."/>
            <person name="Drula E."/>
            <person name="Henrissat B."/>
            <person name="Morin E."/>
            <person name="Kohler A."/>
            <person name="Barry K."/>
            <person name="LaButti K."/>
            <person name="Morin E."/>
            <person name="Salamov A."/>
            <person name="Lipzen A."/>
            <person name="Mereny Z."/>
            <person name="Hegedus B."/>
            <person name="Baldrian P."/>
            <person name="Stursova M."/>
            <person name="Weitz H."/>
            <person name="Taylor A."/>
            <person name="Grigoriev I.V."/>
            <person name="Nagy L.G."/>
            <person name="Martin F."/>
            <person name="Kauserud H."/>
        </authorList>
    </citation>
    <scope>NUCLEOTIDE SEQUENCE</scope>
    <source>
        <strain evidence="3">CBHHK002</strain>
    </source>
</reference>
<sequence length="300" mass="34183">MSAVNITSGELKPQEVEMIFRLAVDAQTTSFMAVTFFALLVFDYFITLDKEVAVIWSNRRPSMARYIYIINRYFSLLVLGVCASVYLKHANDDDLCQLYARLRYASSTIIIATVDFILMLRVWVLFGKSRKLLFFIVPWILIEIAAMILVGELTVQRDSTYLHYDFIGGCYSLDGLPPYFSLFALPSLVLGFSMFCLTVWNCHAKLEISFSQILDHDVKRSWMPIATLFFRDGVYWFVAVVAVNPVQMLLWQVAPITLSQVLMVPSMVVYSIIGSRVLLNMMDLLNAEVVSVPRYSGGDF</sequence>
<feature type="transmembrane region" description="Helical" evidence="1">
    <location>
        <begin position="133"/>
        <end position="151"/>
    </location>
</feature>
<organism evidence="3 4">
    <name type="scientific">Mycena albidolilacea</name>
    <dbReference type="NCBI Taxonomy" id="1033008"/>
    <lineage>
        <taxon>Eukaryota</taxon>
        <taxon>Fungi</taxon>
        <taxon>Dikarya</taxon>
        <taxon>Basidiomycota</taxon>
        <taxon>Agaricomycotina</taxon>
        <taxon>Agaricomycetes</taxon>
        <taxon>Agaricomycetidae</taxon>
        <taxon>Agaricales</taxon>
        <taxon>Marasmiineae</taxon>
        <taxon>Mycenaceae</taxon>
        <taxon>Mycena</taxon>
    </lineage>
</organism>
<dbReference type="Pfam" id="PF20151">
    <property type="entry name" value="DUF6533"/>
    <property type="match status" value="1"/>
</dbReference>